<reference evidence="3" key="1">
    <citation type="submission" date="2017-08" db="EMBL/GenBank/DDBJ databases">
        <authorList>
            <person name="Alvarez-Ponce D."/>
            <person name="Weitzman C.L."/>
            <person name="Tillett R.L."/>
            <person name="Sandmeier F.C."/>
            <person name="Tracy C.R."/>
        </authorList>
    </citation>
    <scope>NUCLEOTIDE SEQUENCE [LARGE SCALE GENOMIC DNA]</scope>
    <source>
        <strain evidence="3">723</strain>
    </source>
</reference>
<feature type="transmembrane region" description="Helical" evidence="1">
    <location>
        <begin position="121"/>
        <end position="144"/>
    </location>
</feature>
<dbReference type="AlphaFoldDB" id="A0A269TJH2"/>
<protein>
    <submittedName>
        <fullName evidence="2">Uncharacterized protein</fullName>
    </submittedName>
</protein>
<accession>A0A269TJH2</accession>
<proteinExistence type="predicted"/>
<keyword evidence="1" id="KW-0472">Membrane</keyword>
<evidence type="ECO:0000313" key="3">
    <source>
        <dbReference type="Proteomes" id="UP000216943"/>
    </source>
</evidence>
<feature type="transmembrane region" description="Helical" evidence="1">
    <location>
        <begin position="93"/>
        <end position="115"/>
    </location>
</feature>
<dbReference type="OrthoDB" id="9933385at2"/>
<organism evidence="2 3">
    <name type="scientific">Mycoplasmopsis agassizii</name>
    <dbReference type="NCBI Taxonomy" id="33922"/>
    <lineage>
        <taxon>Bacteria</taxon>
        <taxon>Bacillati</taxon>
        <taxon>Mycoplasmatota</taxon>
        <taxon>Mycoplasmoidales</taxon>
        <taxon>Metamycoplasmataceae</taxon>
        <taxon>Mycoplasmopsis</taxon>
    </lineage>
</organism>
<dbReference type="RefSeq" id="WP_095334974.1">
    <property type="nucleotide sequence ID" value="NZ_NQNY01000011.1"/>
</dbReference>
<gene>
    <name evidence="2" type="ORF">CJJ23_03485</name>
</gene>
<comment type="caution">
    <text evidence="2">The sequence shown here is derived from an EMBL/GenBank/DDBJ whole genome shotgun (WGS) entry which is preliminary data.</text>
</comment>
<name>A0A269TJH2_9BACT</name>
<sequence>MFGGFRKRARRNFIAIIILAFFVIGAIVALHYRAEIITKIANANETVGTFIANNPQIINWLFTIITNIISWIILAAIFIRTLFMSLTFKAIPILLRIFVILQFAAIALYIIVSILQVEAAWLYWFMLFFYIGLFVSTLITWIVAIKIDKKPV</sequence>
<evidence type="ECO:0000313" key="2">
    <source>
        <dbReference type="EMBL" id="PAK21176.1"/>
    </source>
</evidence>
<keyword evidence="1" id="KW-1133">Transmembrane helix</keyword>
<feature type="transmembrane region" description="Helical" evidence="1">
    <location>
        <begin position="57"/>
        <end position="81"/>
    </location>
</feature>
<feature type="transmembrane region" description="Helical" evidence="1">
    <location>
        <begin position="12"/>
        <end position="32"/>
    </location>
</feature>
<evidence type="ECO:0000256" key="1">
    <source>
        <dbReference type="SAM" id="Phobius"/>
    </source>
</evidence>
<dbReference type="EMBL" id="NQNY01000011">
    <property type="protein sequence ID" value="PAK21176.1"/>
    <property type="molecule type" value="Genomic_DNA"/>
</dbReference>
<keyword evidence="1" id="KW-0812">Transmembrane</keyword>
<dbReference type="Proteomes" id="UP000216943">
    <property type="component" value="Unassembled WGS sequence"/>
</dbReference>